<evidence type="ECO:0000313" key="4">
    <source>
        <dbReference type="Proteomes" id="UP000325003"/>
    </source>
</evidence>
<feature type="region of interest" description="Disordered" evidence="1">
    <location>
        <begin position="428"/>
        <end position="450"/>
    </location>
</feature>
<comment type="caution">
    <text evidence="3">The sequence shown here is derived from an EMBL/GenBank/DDBJ whole genome shotgun (WGS) entry which is preliminary data.</text>
</comment>
<dbReference type="CDD" id="cd00085">
    <property type="entry name" value="HNHc"/>
    <property type="match status" value="1"/>
</dbReference>
<evidence type="ECO:0000256" key="1">
    <source>
        <dbReference type="SAM" id="MobiDB-lite"/>
    </source>
</evidence>
<accession>A0A5B1LDQ0</accession>
<reference evidence="3 4" key="2">
    <citation type="submission" date="2019-09" db="EMBL/GenBank/DDBJ databases">
        <authorList>
            <person name="Jin C."/>
        </authorList>
    </citation>
    <scope>NUCLEOTIDE SEQUENCE [LARGE SCALE GENOMIC DNA]</scope>
    <source>
        <strain evidence="3 4">BN130099</strain>
    </source>
</reference>
<gene>
    <name evidence="3" type="ORF">F0U44_10295</name>
</gene>
<keyword evidence="4" id="KW-1185">Reference proteome</keyword>
<proteinExistence type="predicted"/>
<feature type="domain" description="HNH nuclease" evidence="2">
    <location>
        <begin position="338"/>
        <end position="390"/>
    </location>
</feature>
<dbReference type="SMART" id="SM00507">
    <property type="entry name" value="HNHc"/>
    <property type="match status" value="1"/>
</dbReference>
<dbReference type="Gene3D" id="1.10.30.50">
    <property type="match status" value="1"/>
</dbReference>
<dbReference type="RefSeq" id="WP_149728201.1">
    <property type="nucleotide sequence ID" value="NZ_VUJV01000003.1"/>
</dbReference>
<dbReference type="InterPro" id="IPR003615">
    <property type="entry name" value="HNH_nuc"/>
</dbReference>
<protein>
    <submittedName>
        <fullName evidence="3">DUF222 domain-containing protein</fullName>
    </submittedName>
</protein>
<evidence type="ECO:0000259" key="2">
    <source>
        <dbReference type="SMART" id="SM00507"/>
    </source>
</evidence>
<dbReference type="EMBL" id="VUJV01000003">
    <property type="protein sequence ID" value="KAA1418861.1"/>
    <property type="molecule type" value="Genomic_DNA"/>
</dbReference>
<dbReference type="Proteomes" id="UP000325003">
    <property type="component" value="Unassembled WGS sequence"/>
</dbReference>
<reference evidence="3 4" key="1">
    <citation type="submission" date="2019-09" db="EMBL/GenBank/DDBJ databases">
        <title>Nocardioides panacisoli sp. nov., isolated from the soil of a ginseng field.</title>
        <authorList>
            <person name="Cho C."/>
        </authorList>
    </citation>
    <scope>NUCLEOTIDE SEQUENCE [LARGE SCALE GENOMIC DNA]</scope>
    <source>
        <strain evidence="3 4">BN130099</strain>
    </source>
</reference>
<evidence type="ECO:0000313" key="3">
    <source>
        <dbReference type="EMBL" id="KAA1418861.1"/>
    </source>
</evidence>
<dbReference type="AlphaFoldDB" id="A0A5B1LDQ0"/>
<name>A0A5B1LDQ0_9ACTN</name>
<sequence>MNRTTTQLLDDLADGVVSRRRGEVAEFSNLIAWADANVVTDPAGAATIRDSYIDTGMPIAGPGAPLVSEFALQELCATLERSLDSGREYVGKVVETGWRLPSITKAVLAGKVPVYKALRVAERTRMLSEEAAAFVDRHLGFALGGCTWTQIDRVVTEAITRYDPDAAEERRQDAADRRHCTIDLQETTDGVVGQSSSLDLADALALEEAVARRAEELRLSGSTDSLDVRRSIALGEIARGDLSLDLSIADPETGEIKKTLKGRTLELRVHLSQAAITGTTPNTAVEPANVARLENTQTPITVEQIRAWAAAEGTQIIVRPVIDLAGHHPIDSYEIPDRLRLIVEMRDHHCRAPHCTRRAERCDLDHVVPHGKGGPTCPCNLVPLCRRHHRAKTFEFWVYEILEPGLYLWTSRNGRRFIVGPQGTHALDPPVPRYPANDEPPWADPGFPEH</sequence>
<organism evidence="3 4">
    <name type="scientific">Nocardioides humilatus</name>
    <dbReference type="NCBI Taxonomy" id="2607660"/>
    <lineage>
        <taxon>Bacteria</taxon>
        <taxon>Bacillati</taxon>
        <taxon>Actinomycetota</taxon>
        <taxon>Actinomycetes</taxon>
        <taxon>Propionibacteriales</taxon>
        <taxon>Nocardioidaceae</taxon>
        <taxon>Nocardioides</taxon>
    </lineage>
</organism>